<dbReference type="EMBL" id="JACHGY010000001">
    <property type="protein sequence ID" value="MBB6429683.1"/>
    <property type="molecule type" value="Genomic_DNA"/>
</dbReference>
<evidence type="ECO:0000259" key="2">
    <source>
        <dbReference type="Pfam" id="PF07589"/>
    </source>
</evidence>
<dbReference type="AlphaFoldDB" id="A0A7X0H5J3"/>
<gene>
    <name evidence="3" type="ORF">HNQ40_001489</name>
</gene>
<dbReference type="InterPro" id="IPR013424">
    <property type="entry name" value="Ice-binding_C"/>
</dbReference>
<proteinExistence type="predicted"/>
<keyword evidence="4" id="KW-1185">Reference proteome</keyword>
<evidence type="ECO:0000313" key="4">
    <source>
        <dbReference type="Proteomes" id="UP000541810"/>
    </source>
</evidence>
<dbReference type="Pfam" id="PF07589">
    <property type="entry name" value="PEP-CTERM"/>
    <property type="match status" value="1"/>
</dbReference>
<feature type="domain" description="Ice-binding protein C-terminal" evidence="2">
    <location>
        <begin position="214"/>
        <end position="236"/>
    </location>
</feature>
<name>A0A7X0H5J3_9BACT</name>
<comment type="caution">
    <text evidence="3">The sequence shown here is derived from an EMBL/GenBank/DDBJ whole genome shotgun (WGS) entry which is preliminary data.</text>
</comment>
<evidence type="ECO:0000313" key="3">
    <source>
        <dbReference type="EMBL" id="MBB6429683.1"/>
    </source>
</evidence>
<keyword evidence="1" id="KW-0732">Signal</keyword>
<feature type="chain" id="PRO_5030542077" description="Ice-binding protein C-terminal domain-containing protein" evidence="1">
    <location>
        <begin position="23"/>
        <end position="238"/>
    </location>
</feature>
<sequence length="238" mass="24375">MKRALFGIAAAACFAQGGSAAAEVLFSETFEADQSQFSLSSDFIDSTNDYFAVVGTGDISTVNDYTGFGGSSFFAAEDTDDNGGNGNDIQTLTFTVDITGATDLSFSGLFAESGGANYDALDSIVITGSIDAGASFNILAFETVQDGDAFNSAVLSQDTDFDGEGDGTALSEEFSTFTGSITGTGSSLTVEIAVFMDSASEEIAFDNLVIEGVIPEPASLALVGLGGLAMLGRGRRRA</sequence>
<feature type="signal peptide" evidence="1">
    <location>
        <begin position="1"/>
        <end position="22"/>
    </location>
</feature>
<dbReference type="NCBIfam" id="TIGR02595">
    <property type="entry name" value="PEP_CTERM"/>
    <property type="match status" value="1"/>
</dbReference>
<evidence type="ECO:0000256" key="1">
    <source>
        <dbReference type="SAM" id="SignalP"/>
    </source>
</evidence>
<reference evidence="3 4" key="1">
    <citation type="submission" date="2020-08" db="EMBL/GenBank/DDBJ databases">
        <title>Genomic Encyclopedia of Type Strains, Phase IV (KMG-IV): sequencing the most valuable type-strain genomes for metagenomic binning, comparative biology and taxonomic classification.</title>
        <authorList>
            <person name="Goeker M."/>
        </authorList>
    </citation>
    <scope>NUCLEOTIDE SEQUENCE [LARGE SCALE GENOMIC DNA]</scope>
    <source>
        <strain evidence="3 4">DSM 103725</strain>
    </source>
</reference>
<dbReference type="RefSeq" id="WP_184677251.1">
    <property type="nucleotide sequence ID" value="NZ_JACHGY010000001.1"/>
</dbReference>
<dbReference type="Proteomes" id="UP000541810">
    <property type="component" value="Unassembled WGS sequence"/>
</dbReference>
<accession>A0A7X0H5J3</accession>
<organism evidence="3 4">
    <name type="scientific">Algisphaera agarilytica</name>
    <dbReference type="NCBI Taxonomy" id="1385975"/>
    <lineage>
        <taxon>Bacteria</taxon>
        <taxon>Pseudomonadati</taxon>
        <taxon>Planctomycetota</taxon>
        <taxon>Phycisphaerae</taxon>
        <taxon>Phycisphaerales</taxon>
        <taxon>Phycisphaeraceae</taxon>
        <taxon>Algisphaera</taxon>
    </lineage>
</organism>
<protein>
    <recommendedName>
        <fullName evidence="2">Ice-binding protein C-terminal domain-containing protein</fullName>
    </recommendedName>
</protein>